<accession>A0A2P1JY85</accession>
<evidence type="ECO:0000313" key="1">
    <source>
        <dbReference type="EMBL" id="AVO25288.1"/>
    </source>
</evidence>
<dbReference type="EMBL" id="MG962368">
    <property type="protein sequence ID" value="AVO25288.1"/>
    <property type="molecule type" value="Genomic_DNA"/>
</dbReference>
<name>A0A2P1JY85_9CAUD</name>
<protein>
    <submittedName>
        <fullName evidence="1">Uncharacterized protein</fullName>
    </submittedName>
</protein>
<dbReference type="Proteomes" id="UP000240261">
    <property type="component" value="Segment"/>
</dbReference>
<evidence type="ECO:0000313" key="2">
    <source>
        <dbReference type="Proteomes" id="UP000240261"/>
    </source>
</evidence>
<reference evidence="1 2" key="1">
    <citation type="submission" date="2018-02" db="EMBL/GenBank/DDBJ databases">
        <authorList>
            <person name="Aull H.G."/>
            <person name="Garlena R.A."/>
            <person name="Russell D.A."/>
            <person name="Pop W.H."/>
            <person name="Jacobs-Sera D."/>
            <person name="Hatfull G.F."/>
        </authorList>
    </citation>
    <scope>NUCLEOTIDE SEQUENCE [LARGE SCALE GENOMIC DNA]</scope>
</reference>
<organism evidence="1 2">
    <name type="scientific">Gordonia phage Gravy</name>
    <dbReference type="NCBI Taxonomy" id="2094133"/>
    <lineage>
        <taxon>Viruses</taxon>
        <taxon>Duplodnaviria</taxon>
        <taxon>Heunggongvirae</taxon>
        <taxon>Uroviricota</taxon>
        <taxon>Caudoviricetes</taxon>
        <taxon>Deejayvirinae</taxon>
        <taxon>Tanisvirus</taxon>
        <taxon>Tanisvirus tanis</taxon>
    </lineage>
</organism>
<gene>
    <name evidence="1" type="primary">48</name>
    <name evidence="1" type="ORF">PBI_GRAVY_48</name>
</gene>
<sequence length="75" mass="8517">MHDHEDALETGIDEPIHTDPVVRSRMSECTISTCEHGCKYYHDRKTGLMVLGHNSNYGCRVTQADILESKRKIDA</sequence>
<proteinExistence type="predicted"/>